<accession>A0A387BXB8</accession>
<evidence type="ECO:0000313" key="1">
    <source>
        <dbReference type="EMBL" id="AYG05539.1"/>
    </source>
</evidence>
<organism evidence="1 2">
    <name type="scientific">Gryllotalpicola protaetiae</name>
    <dbReference type="NCBI Taxonomy" id="2419771"/>
    <lineage>
        <taxon>Bacteria</taxon>
        <taxon>Bacillati</taxon>
        <taxon>Actinomycetota</taxon>
        <taxon>Actinomycetes</taxon>
        <taxon>Micrococcales</taxon>
        <taxon>Microbacteriaceae</taxon>
        <taxon>Gryllotalpicola</taxon>
    </lineage>
</organism>
<name>A0A387BXB8_9MICO</name>
<evidence type="ECO:0008006" key="3">
    <source>
        <dbReference type="Google" id="ProtNLM"/>
    </source>
</evidence>
<dbReference type="EMBL" id="CP032625">
    <property type="protein sequence ID" value="AYG05539.1"/>
    <property type="molecule type" value="Genomic_DNA"/>
</dbReference>
<dbReference type="AlphaFoldDB" id="A0A387BXB8"/>
<keyword evidence="2" id="KW-1185">Reference proteome</keyword>
<dbReference type="KEGG" id="gry:D7I44_17830"/>
<reference evidence="1 2" key="1">
    <citation type="submission" date="2018-09" db="EMBL/GenBank/DDBJ databases">
        <title>Genome sequencing of strain 2DFW10M-5.</title>
        <authorList>
            <person name="Heo J."/>
            <person name="Kim S.-J."/>
            <person name="Kwon S.-W."/>
        </authorList>
    </citation>
    <scope>NUCLEOTIDE SEQUENCE [LARGE SCALE GENOMIC DNA]</scope>
    <source>
        <strain evidence="1 2">2DFW10M-5</strain>
        <plasmid evidence="1 2">unnamed1</plasmid>
    </source>
</reference>
<dbReference type="RefSeq" id="WP_120791067.1">
    <property type="nucleotide sequence ID" value="NZ_CP032625.1"/>
</dbReference>
<sequence length="98" mass="11286">MRTRWTDSADKHGIDHADTLHAIAHRRAFIAAYDPARVEGKPPADLFVGPTVDGTQMLEVLVHRYIPDAVEIFHVMELRSSTIERARKIIEQRRKEQE</sequence>
<dbReference type="Proteomes" id="UP000275069">
    <property type="component" value="Plasmid unnamed1"/>
</dbReference>
<gene>
    <name evidence="1" type="ORF">D7I44_17830</name>
</gene>
<dbReference type="OrthoDB" id="3233171at2"/>
<proteinExistence type="predicted"/>
<geneLocation type="plasmid" evidence="1 2">
    <name>unnamed1</name>
</geneLocation>
<evidence type="ECO:0000313" key="2">
    <source>
        <dbReference type="Proteomes" id="UP000275069"/>
    </source>
</evidence>
<protein>
    <recommendedName>
        <fullName evidence="3">Toxin</fullName>
    </recommendedName>
</protein>
<keyword evidence="1" id="KW-0614">Plasmid</keyword>